<dbReference type="GO" id="GO:0043531">
    <property type="term" value="F:ADP binding"/>
    <property type="evidence" value="ECO:0007669"/>
    <property type="project" value="TreeGrafter"/>
</dbReference>
<gene>
    <name evidence="9 13" type="primary">pgk</name>
    <name evidence="13" type="ORF">LFW2832_00482</name>
</gene>
<dbReference type="EMBL" id="CABMJJ010000009">
    <property type="protein sequence ID" value="VVC03717.1"/>
    <property type="molecule type" value="Genomic_DNA"/>
</dbReference>
<comment type="subcellular location">
    <subcellularLocation>
        <location evidence="9">Cytoplasm</location>
    </subcellularLocation>
</comment>
<comment type="subunit">
    <text evidence="9">Monomer.</text>
</comment>
<comment type="caution">
    <text evidence="9">Lacks conserved residue(s) required for the propagation of feature annotation.</text>
</comment>
<dbReference type="PIRSF" id="PIRSF000724">
    <property type="entry name" value="Pgk"/>
    <property type="match status" value="1"/>
</dbReference>
<feature type="binding site" evidence="10">
    <location>
        <position position="114"/>
    </location>
    <ligand>
        <name>(2R)-3-phosphoglycerate</name>
        <dbReference type="ChEBI" id="CHEBI:58272"/>
    </ligand>
</feature>
<feature type="binding site" evidence="9">
    <location>
        <begin position="346"/>
        <end position="349"/>
    </location>
    <ligand>
        <name>ATP</name>
        <dbReference type="ChEBI" id="CHEBI:30616"/>
    </ligand>
</feature>
<name>A0A5E4LS70_9ARCH</name>
<feature type="binding site" evidence="9">
    <location>
        <position position="114"/>
    </location>
    <ligand>
        <name>substrate</name>
    </ligand>
</feature>
<dbReference type="GO" id="GO:0004618">
    <property type="term" value="F:phosphoglycerate kinase activity"/>
    <property type="evidence" value="ECO:0007669"/>
    <property type="project" value="UniProtKB-UniRule"/>
</dbReference>
<keyword evidence="7 9" id="KW-0418">Kinase</keyword>
<evidence type="ECO:0000256" key="11">
    <source>
        <dbReference type="PIRSR" id="PIRSR000724-2"/>
    </source>
</evidence>
<dbReference type="InterPro" id="IPR036043">
    <property type="entry name" value="Phosphoglycerate_kinase_sf"/>
</dbReference>
<dbReference type="UniPathway" id="UPA00109">
    <property type="reaction ID" value="UER00185"/>
</dbReference>
<dbReference type="Pfam" id="PF00162">
    <property type="entry name" value="PGK"/>
    <property type="match status" value="1"/>
</dbReference>
<keyword evidence="6 9" id="KW-0547">Nucleotide-binding</keyword>
<feature type="binding site" evidence="9 10">
    <location>
        <begin position="19"/>
        <end position="21"/>
    </location>
    <ligand>
        <name>substrate</name>
    </ligand>
</feature>
<protein>
    <recommendedName>
        <fullName evidence="4 9">Phosphoglycerate kinase</fullName>
        <ecNumber evidence="3 9">2.7.2.3</ecNumber>
    </recommendedName>
</protein>
<evidence type="ECO:0000256" key="6">
    <source>
        <dbReference type="ARBA" id="ARBA00022741"/>
    </source>
</evidence>
<dbReference type="GO" id="GO:0005829">
    <property type="term" value="C:cytosol"/>
    <property type="evidence" value="ECO:0007669"/>
    <property type="project" value="TreeGrafter"/>
</dbReference>
<evidence type="ECO:0000256" key="10">
    <source>
        <dbReference type="PIRSR" id="PIRSR000724-1"/>
    </source>
</evidence>
<dbReference type="PANTHER" id="PTHR11406:SF23">
    <property type="entry name" value="PHOSPHOGLYCERATE KINASE 1, CHLOROPLASTIC-RELATED"/>
    <property type="match status" value="1"/>
</dbReference>
<feature type="binding site" evidence="9 10">
    <location>
        <begin position="57"/>
        <end position="60"/>
    </location>
    <ligand>
        <name>substrate</name>
    </ligand>
</feature>
<feature type="binding site" evidence="9 11">
    <location>
        <position position="320"/>
    </location>
    <ligand>
        <name>ATP</name>
        <dbReference type="ChEBI" id="CHEBI:30616"/>
    </ligand>
</feature>
<evidence type="ECO:0000256" key="2">
    <source>
        <dbReference type="ARBA" id="ARBA00008982"/>
    </source>
</evidence>
<keyword evidence="9" id="KW-0963">Cytoplasm</keyword>
<proteinExistence type="inferred from homology"/>
<comment type="catalytic activity">
    <reaction evidence="1 9 12">
        <text>(2R)-3-phosphoglycerate + ATP = (2R)-3-phospho-glyceroyl phosphate + ADP</text>
        <dbReference type="Rhea" id="RHEA:14801"/>
        <dbReference type="ChEBI" id="CHEBI:30616"/>
        <dbReference type="ChEBI" id="CHEBI:57604"/>
        <dbReference type="ChEBI" id="CHEBI:58272"/>
        <dbReference type="ChEBI" id="CHEBI:456216"/>
        <dbReference type="EC" id="2.7.2.3"/>
    </reaction>
</comment>
<evidence type="ECO:0000256" key="8">
    <source>
        <dbReference type="ARBA" id="ARBA00022840"/>
    </source>
</evidence>
<dbReference type="HAMAP" id="MF_00145">
    <property type="entry name" value="Phosphoglyc_kinase"/>
    <property type="match status" value="1"/>
</dbReference>
<dbReference type="PRINTS" id="PR00477">
    <property type="entry name" value="PHGLYCKINASE"/>
</dbReference>
<sequence>MRKIADYDVKGKRILVRVDLNCPVKDGKIIGDTRLRAHAITIKELSDRGGRLIVLSHQGRKGKEDFLSLEQHAKRLHQLIGRDVIFIDALVSEKAVNAIKSLNDGDIIVLDNVRHLHCETEHPHGEGEIIHHLSPVADYYVLDALSVAHRKHSSVVGFSKRIPSFAGDILAAEVEAVEKVRHGRDTTFIFGGSKVEDSFEVMKRWLAEGRARHILVGGALSVLMLYATGHSVGDSLKYLEDSGLMEYVPAAKELVEKNKDKIVLPVDVAVSIDNKRQEVDVGHIKNGQIWDIGEKTIEKYKEIIANSHTIVMNGPAGVYEIDDFAKGTRSLLEAVAKSKAFSLLGGGHTLSALDRFNLNKKHFGYVSLSGKALIEYLCGAQLPGIVALDDNEKKFQLNDLHHPRRK</sequence>
<evidence type="ECO:0000256" key="9">
    <source>
        <dbReference type="HAMAP-Rule" id="MF_00145"/>
    </source>
</evidence>
<feature type="binding site" evidence="9">
    <location>
        <position position="34"/>
    </location>
    <ligand>
        <name>substrate</name>
    </ligand>
</feature>
<comment type="caution">
    <text evidence="13">The sequence shown here is derived from an EMBL/GenBank/DDBJ whole genome shotgun (WGS) entry which is preliminary data.</text>
</comment>
<evidence type="ECO:0000313" key="13">
    <source>
        <dbReference type="EMBL" id="VVC03717.1"/>
    </source>
</evidence>
<dbReference type="AlphaFoldDB" id="A0A5E4LS70"/>
<feature type="binding site" evidence="10">
    <location>
        <position position="150"/>
    </location>
    <ligand>
        <name>(2R)-3-phosphoglycerate</name>
        <dbReference type="ChEBI" id="CHEBI:58272"/>
    </ligand>
</feature>
<dbReference type="SUPFAM" id="SSF53748">
    <property type="entry name" value="Phosphoglycerate kinase"/>
    <property type="match status" value="1"/>
</dbReference>
<dbReference type="InterPro" id="IPR001576">
    <property type="entry name" value="Phosphoglycerate_kinase"/>
</dbReference>
<evidence type="ECO:0000256" key="3">
    <source>
        <dbReference type="ARBA" id="ARBA00013061"/>
    </source>
</evidence>
<accession>A0A5E4LS70</accession>
<dbReference type="GO" id="GO:0006096">
    <property type="term" value="P:glycolytic process"/>
    <property type="evidence" value="ECO:0007669"/>
    <property type="project" value="UniProtKB-UniRule"/>
</dbReference>
<dbReference type="InterPro" id="IPR015824">
    <property type="entry name" value="Phosphoglycerate_kinase_N"/>
</dbReference>
<dbReference type="Proteomes" id="UP000789941">
    <property type="component" value="Unassembled WGS sequence"/>
</dbReference>
<dbReference type="FunFam" id="3.40.50.1260:FF:000006">
    <property type="entry name" value="Phosphoglycerate kinase"/>
    <property type="match status" value="1"/>
</dbReference>
<comment type="similarity">
    <text evidence="2 9 12">Belongs to the phosphoglycerate kinase family.</text>
</comment>
<evidence type="ECO:0000313" key="14">
    <source>
        <dbReference type="Proteomes" id="UP000789941"/>
    </source>
</evidence>
<dbReference type="GO" id="GO:0005524">
    <property type="term" value="F:ATP binding"/>
    <property type="evidence" value="ECO:0007669"/>
    <property type="project" value="UniProtKB-KW"/>
</dbReference>
<keyword evidence="9" id="KW-0324">Glycolysis</keyword>
<comment type="pathway">
    <text evidence="9">Carbohydrate degradation; glycolysis; pyruvate from D-glyceraldehyde 3-phosphate: step 2/5.</text>
</comment>
<keyword evidence="5 9" id="KW-0808">Transferase</keyword>
<reference evidence="13 14" key="1">
    <citation type="submission" date="2019-08" db="EMBL/GenBank/DDBJ databases">
        <authorList>
            <person name="Vazquez-Campos X."/>
        </authorList>
    </citation>
    <scope>NUCLEOTIDE SEQUENCE [LARGE SCALE GENOMIC DNA]</scope>
    <source>
        <strain evidence="13">LFW-283_2</strain>
    </source>
</reference>
<dbReference type="EC" id="2.7.2.3" evidence="3 9"/>
<organism evidence="13 14">
    <name type="scientific">Candidatus Bilamarchaeum dharawalense</name>
    <dbReference type="NCBI Taxonomy" id="2885759"/>
    <lineage>
        <taxon>Archaea</taxon>
        <taxon>Candidatus Micrarchaeota</taxon>
        <taxon>Candidatus Micrarchaeia</taxon>
        <taxon>Candidatus Anstonellales</taxon>
        <taxon>Candidatus Bilamarchaeaceae</taxon>
        <taxon>Candidatus Bilamarchaeum</taxon>
    </lineage>
</organism>
<feature type="binding site" evidence="10">
    <location>
        <position position="34"/>
    </location>
    <ligand>
        <name>(2R)-3-phosphoglycerate</name>
        <dbReference type="ChEBI" id="CHEBI:58272"/>
    </ligand>
</feature>
<dbReference type="Gene3D" id="3.40.50.1260">
    <property type="entry name" value="Phosphoglycerate kinase, N-terminal domain"/>
    <property type="match status" value="2"/>
</dbReference>
<dbReference type="GO" id="GO:0006094">
    <property type="term" value="P:gluconeogenesis"/>
    <property type="evidence" value="ECO:0007669"/>
    <property type="project" value="TreeGrafter"/>
</dbReference>
<keyword evidence="8 9" id="KW-0067">ATP-binding</keyword>
<dbReference type="PANTHER" id="PTHR11406">
    <property type="entry name" value="PHOSPHOGLYCERATE KINASE"/>
    <property type="match status" value="1"/>
</dbReference>
<evidence type="ECO:0000256" key="12">
    <source>
        <dbReference type="RuleBase" id="RU000532"/>
    </source>
</evidence>
<evidence type="ECO:0000256" key="4">
    <source>
        <dbReference type="ARBA" id="ARBA00016471"/>
    </source>
</evidence>
<evidence type="ECO:0000256" key="5">
    <source>
        <dbReference type="ARBA" id="ARBA00022679"/>
    </source>
</evidence>
<evidence type="ECO:0000256" key="1">
    <source>
        <dbReference type="ARBA" id="ARBA00000642"/>
    </source>
</evidence>
<evidence type="ECO:0000256" key="7">
    <source>
        <dbReference type="ARBA" id="ARBA00022777"/>
    </source>
</evidence>
<feature type="binding site" evidence="9">
    <location>
        <position position="150"/>
    </location>
    <ligand>
        <name>substrate</name>
    </ligand>
</feature>